<dbReference type="PANTHER" id="PTHR11710:SF0">
    <property type="entry name" value="40S RIBOSOMAL PROTEIN S19"/>
    <property type="match status" value="1"/>
</dbReference>
<evidence type="ECO:0008006" key="6">
    <source>
        <dbReference type="Google" id="ProtNLM"/>
    </source>
</evidence>
<dbReference type="InterPro" id="IPR036388">
    <property type="entry name" value="WH-like_DNA-bd_sf"/>
</dbReference>
<evidence type="ECO:0000256" key="2">
    <source>
        <dbReference type="ARBA" id="ARBA00022980"/>
    </source>
</evidence>
<reference evidence="4 5" key="1">
    <citation type="submission" date="2016-08" db="EMBL/GenBank/DDBJ databases">
        <title>Genomes of anaerobic fungi encode conserved fungal cellulosomes for biomass hydrolysis.</title>
        <authorList>
            <consortium name="DOE Joint Genome Institute"/>
            <person name="Haitjema C.H."/>
            <person name="Gilmore S.P."/>
            <person name="Henske J.K."/>
            <person name="Solomon K.V."/>
            <person name="De Groot R."/>
            <person name="Kuo A."/>
            <person name="Mondo S.J."/>
            <person name="Salamov A.A."/>
            <person name="Labutti K."/>
            <person name="Zhao Z."/>
            <person name="Chiniquy J."/>
            <person name="Barry K."/>
            <person name="Brewer H.M."/>
            <person name="Purvine S.O."/>
            <person name="Wright A.T."/>
            <person name="Boxma B."/>
            <person name="Van Alen T."/>
            <person name="Hackstein J.H."/>
            <person name="Baker S.E."/>
            <person name="Grigoriev I.V."/>
            <person name="O'Malley M.A."/>
        </authorList>
    </citation>
    <scope>NUCLEOTIDE SEQUENCE [LARGE SCALE GENOMIC DNA]</scope>
    <source>
        <strain evidence="5">finn</strain>
    </source>
</reference>
<evidence type="ECO:0000256" key="1">
    <source>
        <dbReference type="ARBA" id="ARBA00010014"/>
    </source>
</evidence>
<proteinExistence type="inferred from homology"/>
<gene>
    <name evidence="4" type="ORF">BCR36DRAFT_580929</name>
</gene>
<comment type="similarity">
    <text evidence="1">Belongs to the eukaryotic ribosomal protein eS19 family.</text>
</comment>
<dbReference type="InterPro" id="IPR001266">
    <property type="entry name" value="Ribosomal_eS19"/>
</dbReference>
<accession>A0A1Y1VHV7</accession>
<dbReference type="Pfam" id="PF01090">
    <property type="entry name" value="Ribosomal_S19e"/>
    <property type="match status" value="1"/>
</dbReference>
<name>A0A1Y1VHV7_9FUNG</name>
<dbReference type="InterPro" id="IPR036390">
    <property type="entry name" value="WH_DNA-bd_sf"/>
</dbReference>
<dbReference type="GO" id="GO:0003735">
    <property type="term" value="F:structural constituent of ribosome"/>
    <property type="evidence" value="ECO:0007669"/>
    <property type="project" value="InterPro"/>
</dbReference>
<dbReference type="FunFam" id="1.10.10.10:FF:000118">
    <property type="entry name" value="40S ribosomal protein S19"/>
    <property type="match status" value="1"/>
</dbReference>
<sequence>MAGTTVKDVNPHVFVKAYAAYLKKTGKLDVPKWVDLVKTATFKELAPYDQDWYYIRAASIARHIYLRQGVGIGALRKKHGSTCNRGTRPSHHADASGNILRKIVQGLEKMDLLEKDNNGGRRITQNGRKSLDLIASQIVREE</sequence>
<dbReference type="SUPFAM" id="SSF46785">
    <property type="entry name" value="Winged helix' DNA-binding domain"/>
    <property type="match status" value="1"/>
</dbReference>
<evidence type="ECO:0000313" key="4">
    <source>
        <dbReference type="EMBL" id="ORX56621.1"/>
    </source>
</evidence>
<evidence type="ECO:0000256" key="3">
    <source>
        <dbReference type="ARBA" id="ARBA00023274"/>
    </source>
</evidence>
<dbReference type="InterPro" id="IPR018277">
    <property type="entry name" value="Ribosomal_eS19_CS"/>
</dbReference>
<dbReference type="AlphaFoldDB" id="A0A1Y1VHV7"/>
<reference evidence="4 5" key="2">
    <citation type="submission" date="2016-08" db="EMBL/GenBank/DDBJ databases">
        <title>Pervasive Adenine N6-methylation of Active Genes in Fungi.</title>
        <authorList>
            <consortium name="DOE Joint Genome Institute"/>
            <person name="Mondo S.J."/>
            <person name="Dannebaum R.O."/>
            <person name="Kuo R.C."/>
            <person name="Labutti K."/>
            <person name="Haridas S."/>
            <person name="Kuo A."/>
            <person name="Salamov A."/>
            <person name="Ahrendt S.R."/>
            <person name="Lipzen A."/>
            <person name="Sullivan W."/>
            <person name="Andreopoulos W.B."/>
            <person name="Clum A."/>
            <person name="Lindquist E."/>
            <person name="Daum C."/>
            <person name="Ramamoorthy G.K."/>
            <person name="Gryganskyi A."/>
            <person name="Culley D."/>
            <person name="Magnuson J.K."/>
            <person name="James T.Y."/>
            <person name="O'Malley M.A."/>
            <person name="Stajich J.E."/>
            <person name="Spatafora J.W."/>
            <person name="Visel A."/>
            <person name="Grigoriev I.V."/>
        </authorList>
    </citation>
    <scope>NUCLEOTIDE SEQUENCE [LARGE SCALE GENOMIC DNA]</scope>
    <source>
        <strain evidence="5">finn</strain>
    </source>
</reference>
<dbReference type="SMART" id="SM01413">
    <property type="entry name" value="Ribosomal_S19e"/>
    <property type="match status" value="1"/>
</dbReference>
<evidence type="ECO:0000313" key="5">
    <source>
        <dbReference type="Proteomes" id="UP000193719"/>
    </source>
</evidence>
<dbReference type="OrthoDB" id="428974at2759"/>
<keyword evidence="5" id="KW-1185">Reference proteome</keyword>
<keyword evidence="2" id="KW-0689">Ribosomal protein</keyword>
<dbReference type="Gene3D" id="1.10.10.10">
    <property type="entry name" value="Winged helix-like DNA-binding domain superfamily/Winged helix DNA-binding domain"/>
    <property type="match status" value="1"/>
</dbReference>
<dbReference type="EMBL" id="MCFH01000007">
    <property type="protein sequence ID" value="ORX56621.1"/>
    <property type="molecule type" value="Genomic_DNA"/>
</dbReference>
<keyword evidence="3" id="KW-0687">Ribonucleoprotein</keyword>
<dbReference type="PROSITE" id="PS00628">
    <property type="entry name" value="RIBOSOMAL_S19E"/>
    <property type="match status" value="1"/>
</dbReference>
<organism evidence="4 5">
    <name type="scientific">Piromyces finnis</name>
    <dbReference type="NCBI Taxonomy" id="1754191"/>
    <lineage>
        <taxon>Eukaryota</taxon>
        <taxon>Fungi</taxon>
        <taxon>Fungi incertae sedis</taxon>
        <taxon>Chytridiomycota</taxon>
        <taxon>Chytridiomycota incertae sedis</taxon>
        <taxon>Neocallimastigomycetes</taxon>
        <taxon>Neocallimastigales</taxon>
        <taxon>Neocallimastigaceae</taxon>
        <taxon>Piromyces</taxon>
    </lineage>
</organism>
<dbReference type="GO" id="GO:0022627">
    <property type="term" value="C:cytosolic small ribosomal subunit"/>
    <property type="evidence" value="ECO:0007669"/>
    <property type="project" value="TreeGrafter"/>
</dbReference>
<dbReference type="Proteomes" id="UP000193719">
    <property type="component" value="Unassembled WGS sequence"/>
</dbReference>
<dbReference type="GO" id="GO:0006412">
    <property type="term" value="P:translation"/>
    <property type="evidence" value="ECO:0007669"/>
    <property type="project" value="InterPro"/>
</dbReference>
<dbReference type="GO" id="GO:0003723">
    <property type="term" value="F:RNA binding"/>
    <property type="evidence" value="ECO:0007669"/>
    <property type="project" value="TreeGrafter"/>
</dbReference>
<protein>
    <recommendedName>
        <fullName evidence="6">40S ribosomal protein S19-A</fullName>
    </recommendedName>
</protein>
<dbReference type="STRING" id="1754191.A0A1Y1VHV7"/>
<dbReference type="PANTHER" id="PTHR11710">
    <property type="entry name" value="40S RIBOSOMAL PROTEIN S19"/>
    <property type="match status" value="1"/>
</dbReference>
<dbReference type="GO" id="GO:0000028">
    <property type="term" value="P:ribosomal small subunit assembly"/>
    <property type="evidence" value="ECO:0007669"/>
    <property type="project" value="TreeGrafter"/>
</dbReference>
<comment type="caution">
    <text evidence="4">The sequence shown here is derived from an EMBL/GenBank/DDBJ whole genome shotgun (WGS) entry which is preliminary data.</text>
</comment>